<name>A0A1T4LID0_9FIRM</name>
<dbReference type="OrthoDB" id="9811381at2"/>
<keyword evidence="5 6" id="KW-0804">Transcription</keyword>
<evidence type="ECO:0000313" key="8">
    <source>
        <dbReference type="EMBL" id="SJZ54470.1"/>
    </source>
</evidence>
<keyword evidence="2 6" id="KW-0889">Transcription antitermination</keyword>
<reference evidence="8 9" key="1">
    <citation type="submission" date="2017-02" db="EMBL/GenBank/DDBJ databases">
        <authorList>
            <person name="Peterson S.W."/>
        </authorList>
    </citation>
    <scope>NUCLEOTIDE SEQUENCE [LARGE SCALE GENOMIC DNA]</scope>
    <source>
        <strain evidence="8 9">ATCC 51222</strain>
    </source>
</reference>
<evidence type="ECO:0000256" key="3">
    <source>
        <dbReference type="ARBA" id="ARBA00022884"/>
    </source>
</evidence>
<dbReference type="Proteomes" id="UP000190657">
    <property type="component" value="Unassembled WGS sequence"/>
</dbReference>
<dbReference type="GO" id="GO:0006353">
    <property type="term" value="P:DNA-templated transcription termination"/>
    <property type="evidence" value="ECO:0007669"/>
    <property type="project" value="UniProtKB-UniRule"/>
</dbReference>
<evidence type="ECO:0000256" key="2">
    <source>
        <dbReference type="ARBA" id="ARBA00022814"/>
    </source>
</evidence>
<dbReference type="InterPro" id="IPR006027">
    <property type="entry name" value="NusB_RsmB_TIM44"/>
</dbReference>
<dbReference type="RefSeq" id="WP_078768400.1">
    <property type="nucleotide sequence ID" value="NZ_FUWW01000008.1"/>
</dbReference>
<evidence type="ECO:0000313" key="9">
    <source>
        <dbReference type="Proteomes" id="UP000190657"/>
    </source>
</evidence>
<dbReference type="InterPro" id="IPR011605">
    <property type="entry name" value="NusB_fam"/>
</dbReference>
<accession>A0A1T4LID0</accession>
<dbReference type="Gene3D" id="1.10.940.10">
    <property type="entry name" value="NusB-like"/>
    <property type="match status" value="1"/>
</dbReference>
<organism evidence="8 9">
    <name type="scientific">Eubacterium coprostanoligenes</name>
    <dbReference type="NCBI Taxonomy" id="290054"/>
    <lineage>
        <taxon>Bacteria</taxon>
        <taxon>Bacillati</taxon>
        <taxon>Bacillota</taxon>
        <taxon>Clostridia</taxon>
        <taxon>Eubacteriales</taxon>
        <taxon>Eubacteriaceae</taxon>
        <taxon>Eubacterium</taxon>
    </lineage>
</organism>
<evidence type="ECO:0000256" key="6">
    <source>
        <dbReference type="HAMAP-Rule" id="MF_00073"/>
    </source>
</evidence>
<dbReference type="HAMAP" id="MF_00073">
    <property type="entry name" value="NusB"/>
    <property type="match status" value="1"/>
</dbReference>
<keyword evidence="9" id="KW-1185">Reference proteome</keyword>
<keyword evidence="4 6" id="KW-0805">Transcription regulation</keyword>
<protein>
    <recommendedName>
        <fullName evidence="6">Transcription antitermination protein NusB</fullName>
    </recommendedName>
    <alternativeName>
        <fullName evidence="6">Antitermination factor NusB</fullName>
    </alternativeName>
</protein>
<dbReference type="NCBIfam" id="TIGR01951">
    <property type="entry name" value="nusB"/>
    <property type="match status" value="1"/>
</dbReference>
<dbReference type="STRING" id="290054.SAMN02745114_00909"/>
<evidence type="ECO:0000259" key="7">
    <source>
        <dbReference type="Pfam" id="PF01029"/>
    </source>
</evidence>
<evidence type="ECO:0000256" key="1">
    <source>
        <dbReference type="ARBA" id="ARBA00005952"/>
    </source>
</evidence>
<proteinExistence type="inferred from homology"/>
<evidence type="ECO:0000256" key="5">
    <source>
        <dbReference type="ARBA" id="ARBA00023163"/>
    </source>
</evidence>
<dbReference type="SUPFAM" id="SSF48013">
    <property type="entry name" value="NusB-like"/>
    <property type="match status" value="1"/>
</dbReference>
<dbReference type="GO" id="GO:0031564">
    <property type="term" value="P:transcription antitermination"/>
    <property type="evidence" value="ECO:0007669"/>
    <property type="project" value="UniProtKB-KW"/>
</dbReference>
<comment type="similarity">
    <text evidence="1 6">Belongs to the NusB family.</text>
</comment>
<dbReference type="EMBL" id="FUWW01000008">
    <property type="protein sequence ID" value="SJZ54470.1"/>
    <property type="molecule type" value="Genomic_DNA"/>
</dbReference>
<sequence>MNRTEQREQAFCLVFQNLFNNEETLAIYEENVAKVGKYAKELFEGVDSKIKELDEVINTYSKGWKTNRLPKVNLAILRLAIYEIKYVDDVPASVAINEAVELAKKYSGEGDYSFINGILGSVAKGVE</sequence>
<evidence type="ECO:0000256" key="4">
    <source>
        <dbReference type="ARBA" id="ARBA00023015"/>
    </source>
</evidence>
<dbReference type="AlphaFoldDB" id="A0A1T4LID0"/>
<dbReference type="GO" id="GO:0003723">
    <property type="term" value="F:RNA binding"/>
    <property type="evidence" value="ECO:0007669"/>
    <property type="project" value="UniProtKB-UniRule"/>
</dbReference>
<dbReference type="InterPro" id="IPR035926">
    <property type="entry name" value="NusB-like_sf"/>
</dbReference>
<keyword evidence="3 6" id="KW-0694">RNA-binding</keyword>
<gene>
    <name evidence="6" type="primary">nusB</name>
    <name evidence="8" type="ORF">SAMN02745114_00909</name>
</gene>
<dbReference type="PANTHER" id="PTHR11078:SF3">
    <property type="entry name" value="ANTITERMINATION NUSB DOMAIN-CONTAINING PROTEIN"/>
    <property type="match status" value="1"/>
</dbReference>
<comment type="function">
    <text evidence="6">Involved in transcription antitermination. Required for transcription of ribosomal RNA (rRNA) genes. Binds specifically to the boxA antiterminator sequence of the ribosomal RNA (rrn) operons.</text>
</comment>
<dbReference type="PANTHER" id="PTHR11078">
    <property type="entry name" value="N UTILIZATION SUBSTANCE PROTEIN B-RELATED"/>
    <property type="match status" value="1"/>
</dbReference>
<feature type="domain" description="NusB/RsmB/TIM44" evidence="7">
    <location>
        <begin position="5"/>
        <end position="124"/>
    </location>
</feature>
<dbReference type="Pfam" id="PF01029">
    <property type="entry name" value="NusB"/>
    <property type="match status" value="1"/>
</dbReference>
<dbReference type="GO" id="GO:0005829">
    <property type="term" value="C:cytosol"/>
    <property type="evidence" value="ECO:0007669"/>
    <property type="project" value="TreeGrafter"/>
</dbReference>